<keyword evidence="5" id="KW-0325">Glycoprotein</keyword>
<keyword evidence="4" id="KW-1015">Disulfide bond</keyword>
<evidence type="ECO:0000256" key="4">
    <source>
        <dbReference type="ARBA" id="ARBA00023157"/>
    </source>
</evidence>
<dbReference type="InterPro" id="IPR025615">
    <property type="entry name" value="TILa_dom"/>
</dbReference>
<sequence length="1466" mass="161499">MVTSFNYKKTTADSALLYPISKWGTEYYVFTPSGTPSGESKEFSVTNGKQNNRVEIDIKGGLLYQGHLYADGQRLVLDLGPYESLQLQSSHDLTGSRISSQYPVGVMSGHTCNWLFAKCDHVYEQLLPVRSWGSNFMVAPLMFQRKYDNPHYSTFDGRRFDFMGTCTYVVAKNCEKNTDLPSFEISAQNENRGNTRVSYIGLVTVKIAGYTITTVRSEIGRVRVDNNLWSLPLTLNEGKLQLFQGGRSILIQTDFGLLVRYDWISLLVVSLPPSFAGKTCGLCGNFNGDPKDDLTTSEGTQAAGVLAFGASWKVPGLVKDDRCTDDCVGGCKSCTSQQMKQWEVDSSCGLMALVKKGPFSKCHAAVDPVPYMDNCKFDLCMNNGLKYFLCKSLESYAESCQEADSHVDDWRKLAKCPYKCQSNSVYQQCGSACPATCSNPNPICNLPCMETCTCNKGFVLIDGECQPVENCGCTHEGHYLAPGQSYWADNKCQKRCTCNANTRKVECKAVGCKTGTLCQVLKGIKDCHPISHGKCRATGDPHYVTFDKKKFDFMGTCVYQMVKHCMGTDLVPFEVLVQNDHRGSNVVSYTKMVEVKVYSLSVVISRTYQGVVMVRVDGELANLPLSLAGNRVSVYKSGRYAVVSTNFGLKVLYDWERALFISVPSSYMGQVSGLCGNYNGKAEDDLIPMNGKEIVSQAEFGASWQVEKIPGCVDSCKGKCPSCDNTQKRRYETGTFCGILTDPKGPFRDCHSKVNPADYFEECVFDVCSFEARKKVLCQAITSYSSACQAVDAKVYRWRTRQFCEFKCPANSRYETCAAVCPATCQTNLASLGCDEPCREGCVCEEGFVLSGEHCVPVSQCGCVDGDRYYTLNQVFYPNGKCDKECKCNADGETFACGANEVCQLEKGKRQCRAVGVGICQRSGDLHYRSFDGRVFNLQGTCTYTLSKTNLMKGTRLVPFTVLAENYNQKSSVTKGVTLDIVSLCVFHIFLQVNGVLHYLPLSLNNGAVNVYQKGVHYFMATDFGLLLSYDLNYFLTLTVPGNYKGQTSGLCGNFNDNPKDDLQQPDGSLTADLNVFTGSWEVHFPGIKCERGCIGHNCMANDKTDKCPDAMSSQGCLPLINGNAFKQCRAKVDPRVYYDNCAADSCTSKGDPKVVCDNMAAYALRCHLSGIKVNWRTDKLCPMKCPANSHYEVCSNNCGVACPGLTDVVECPNSCTEGCTCNDGFLFNGQSCVPMTQCGCYENGKTFRGCMQSCKCDPVNGLVCKAHSCPAEKKCVVEDGQAVCLPMPTGTCWAWGDPHYRTFDGYTFEFQGPCRYIYSRTCGNLHGLAAFSINERNGGRANSKAASVKEVVPVTVPIVLGNGQVTISYKNGSPLIETDFGLQVWFECNWKVVVLLPRTYEGKVCGLCGNFNGKSNDELQNPAGQAISTLQEWSKSWRIDEPGDDPCSFFVSSCFDQCICQCCYQ</sequence>
<name>A0A8C4YUP5_GADMO</name>
<dbReference type="InterPro" id="IPR002919">
    <property type="entry name" value="TIL_dom"/>
</dbReference>
<feature type="domain" description="VWFD" evidence="6">
    <location>
        <begin position="918"/>
        <end position="1091"/>
    </location>
</feature>
<feature type="domain" description="VWFD" evidence="6">
    <location>
        <begin position="142"/>
        <end position="324"/>
    </location>
</feature>
<keyword evidence="3" id="KW-0472">Membrane</keyword>
<dbReference type="FunFam" id="2.10.25.10:FF:000055">
    <property type="entry name" value="alpha-tectorin isoform X1"/>
    <property type="match status" value="2"/>
</dbReference>
<feature type="domain" description="VWFD" evidence="6">
    <location>
        <begin position="1291"/>
        <end position="1449"/>
    </location>
</feature>
<dbReference type="SUPFAM" id="SSF57567">
    <property type="entry name" value="Serine protease inhibitors"/>
    <property type="match status" value="3"/>
</dbReference>
<evidence type="ECO:0000256" key="3">
    <source>
        <dbReference type="ARBA" id="ARBA00023136"/>
    </source>
</evidence>
<evidence type="ECO:0000313" key="7">
    <source>
        <dbReference type="Ensembl" id="ENSGMOP00000000166.2"/>
    </source>
</evidence>
<dbReference type="InterPro" id="IPR052749">
    <property type="entry name" value="Alpha-tectorin"/>
</dbReference>
<feature type="domain" description="VWFD" evidence="6">
    <location>
        <begin position="533"/>
        <end position="713"/>
    </location>
</feature>
<evidence type="ECO:0000256" key="2">
    <source>
        <dbReference type="ARBA" id="ARBA00022729"/>
    </source>
</evidence>
<keyword evidence="8" id="KW-1185">Reference proteome</keyword>
<dbReference type="InterPro" id="IPR014853">
    <property type="entry name" value="VWF/SSPO/ZAN-like_Cys-rich_dom"/>
</dbReference>
<dbReference type="OMA" id="MEMEKED"/>
<dbReference type="Pfam" id="PF12714">
    <property type="entry name" value="TILa"/>
    <property type="match status" value="1"/>
</dbReference>
<keyword evidence="2" id="KW-0732">Signal</keyword>
<dbReference type="Ensembl" id="ENSGMOT00000000170.2">
    <property type="protein sequence ID" value="ENSGMOP00000000166.2"/>
    <property type="gene ID" value="ENSGMOG00000000162.2"/>
</dbReference>
<organism evidence="7 8">
    <name type="scientific">Gadus morhua</name>
    <name type="common">Atlantic cod</name>
    <dbReference type="NCBI Taxonomy" id="8049"/>
    <lineage>
        <taxon>Eukaryota</taxon>
        <taxon>Metazoa</taxon>
        <taxon>Chordata</taxon>
        <taxon>Craniata</taxon>
        <taxon>Vertebrata</taxon>
        <taxon>Euteleostomi</taxon>
        <taxon>Actinopterygii</taxon>
        <taxon>Neopterygii</taxon>
        <taxon>Teleostei</taxon>
        <taxon>Neoteleostei</taxon>
        <taxon>Acanthomorphata</taxon>
        <taxon>Zeiogadaria</taxon>
        <taxon>Gadariae</taxon>
        <taxon>Gadiformes</taxon>
        <taxon>Gadoidei</taxon>
        <taxon>Gadidae</taxon>
        <taxon>Gadus</taxon>
    </lineage>
</organism>
<dbReference type="InterPro" id="IPR001846">
    <property type="entry name" value="VWF_type-D"/>
</dbReference>
<dbReference type="Pfam" id="PF01826">
    <property type="entry name" value="TIL"/>
    <property type="match status" value="3"/>
</dbReference>
<protein>
    <recommendedName>
        <fullName evidence="6">VWFD domain-containing protein</fullName>
    </recommendedName>
</protein>
<accession>A0A8C4YUP5</accession>
<evidence type="ECO:0000256" key="1">
    <source>
        <dbReference type="ARBA" id="ARBA00004370"/>
    </source>
</evidence>
<dbReference type="Pfam" id="PF08742">
    <property type="entry name" value="C8"/>
    <property type="match status" value="3"/>
</dbReference>
<dbReference type="SMART" id="SM00216">
    <property type="entry name" value="VWD"/>
    <property type="match status" value="4"/>
</dbReference>
<evidence type="ECO:0000313" key="8">
    <source>
        <dbReference type="Proteomes" id="UP000694546"/>
    </source>
</evidence>
<dbReference type="Proteomes" id="UP000694546">
    <property type="component" value="Chromosome 11"/>
</dbReference>
<dbReference type="CDD" id="cd19941">
    <property type="entry name" value="TIL"/>
    <property type="match status" value="3"/>
</dbReference>
<dbReference type="PANTHER" id="PTHR46160:SF9">
    <property type="entry name" value="PROTEIN PRY2-RELATED"/>
    <property type="match status" value="1"/>
</dbReference>
<dbReference type="PANTHER" id="PTHR46160">
    <property type="entry name" value="ALPHA-TECTORIN-RELATED"/>
    <property type="match status" value="1"/>
</dbReference>
<proteinExistence type="predicted"/>
<dbReference type="InterPro" id="IPR036084">
    <property type="entry name" value="Ser_inhib-like_sf"/>
</dbReference>
<comment type="subcellular location">
    <subcellularLocation>
        <location evidence="1">Membrane</location>
    </subcellularLocation>
</comment>
<dbReference type="Pfam" id="PF00094">
    <property type="entry name" value="VWD"/>
    <property type="match status" value="5"/>
</dbReference>
<evidence type="ECO:0000259" key="6">
    <source>
        <dbReference type="PROSITE" id="PS51233"/>
    </source>
</evidence>
<reference evidence="7" key="2">
    <citation type="submission" date="2025-09" db="UniProtKB">
        <authorList>
            <consortium name="Ensembl"/>
        </authorList>
    </citation>
    <scope>IDENTIFICATION</scope>
</reference>
<dbReference type="GeneTree" id="ENSGT00950000183155"/>
<dbReference type="Gene3D" id="2.10.25.10">
    <property type="entry name" value="Laminin"/>
    <property type="match status" value="3"/>
</dbReference>
<dbReference type="SMART" id="SM00832">
    <property type="entry name" value="C8"/>
    <property type="match status" value="3"/>
</dbReference>
<reference evidence="7" key="1">
    <citation type="submission" date="2025-08" db="UniProtKB">
        <authorList>
            <consortium name="Ensembl"/>
        </authorList>
    </citation>
    <scope>IDENTIFICATION</scope>
</reference>
<dbReference type="PROSITE" id="PS51233">
    <property type="entry name" value="VWFD"/>
    <property type="match status" value="4"/>
</dbReference>
<dbReference type="GO" id="GO:0016020">
    <property type="term" value="C:membrane"/>
    <property type="evidence" value="ECO:0007669"/>
    <property type="project" value="UniProtKB-SubCell"/>
</dbReference>
<evidence type="ECO:0000256" key="5">
    <source>
        <dbReference type="ARBA" id="ARBA00023180"/>
    </source>
</evidence>